<dbReference type="InterPro" id="IPR036873">
    <property type="entry name" value="Rhodanese-like_dom_sf"/>
</dbReference>
<reference evidence="2 3" key="1">
    <citation type="submission" date="2022-10" db="EMBL/GenBank/DDBJ databases">
        <title>Aestuariibacter sp. AA17 isolated from Montipora capitata coral fragment.</title>
        <authorList>
            <person name="Emsley S.A."/>
            <person name="Pfannmuller K.M."/>
            <person name="Loughran R.M."/>
            <person name="Shlafstein M."/>
            <person name="Papke E."/>
            <person name="Saw J.H."/>
            <person name="Ushijima B."/>
            <person name="Videau P."/>
        </authorList>
    </citation>
    <scope>NUCLEOTIDE SEQUENCE [LARGE SCALE GENOMIC DNA]</scope>
    <source>
        <strain evidence="2 3">AA17</strain>
    </source>
</reference>
<evidence type="ECO:0000313" key="3">
    <source>
        <dbReference type="Proteomes" id="UP001652504"/>
    </source>
</evidence>
<accession>A0ABT3AAP5</accession>
<feature type="domain" description="Rhodanese" evidence="1">
    <location>
        <begin position="27"/>
        <end position="127"/>
    </location>
</feature>
<dbReference type="InterPro" id="IPR001763">
    <property type="entry name" value="Rhodanese-like_dom"/>
</dbReference>
<dbReference type="SUPFAM" id="SSF52821">
    <property type="entry name" value="Rhodanese/Cell cycle control phosphatase"/>
    <property type="match status" value="1"/>
</dbReference>
<dbReference type="SMART" id="SM00450">
    <property type="entry name" value="RHOD"/>
    <property type="match status" value="1"/>
</dbReference>
<dbReference type="Pfam" id="PF00581">
    <property type="entry name" value="Rhodanese"/>
    <property type="match status" value="1"/>
</dbReference>
<dbReference type="EMBL" id="JAOWKX010000007">
    <property type="protein sequence ID" value="MCV2885730.1"/>
    <property type="molecule type" value="Genomic_DNA"/>
</dbReference>
<dbReference type="PANTHER" id="PTHR44086:SF10">
    <property type="entry name" value="THIOSULFATE SULFURTRANSFERASE_RHODANESE-LIKE DOMAIN-CONTAINING PROTEIN 3"/>
    <property type="match status" value="1"/>
</dbReference>
<evidence type="ECO:0000313" key="2">
    <source>
        <dbReference type="EMBL" id="MCV2885730.1"/>
    </source>
</evidence>
<dbReference type="PANTHER" id="PTHR44086">
    <property type="entry name" value="THIOSULFATE SULFURTRANSFERASE RDL2, MITOCHONDRIAL-RELATED"/>
    <property type="match status" value="1"/>
</dbReference>
<comment type="caution">
    <text evidence="2">The sequence shown here is derived from an EMBL/GenBank/DDBJ whole genome shotgun (WGS) entry which is preliminary data.</text>
</comment>
<keyword evidence="3" id="KW-1185">Reference proteome</keyword>
<dbReference type="PROSITE" id="PS50206">
    <property type="entry name" value="RHODANESE_3"/>
    <property type="match status" value="1"/>
</dbReference>
<organism evidence="2 3">
    <name type="scientific">Fluctibacter corallii</name>
    <dbReference type="NCBI Taxonomy" id="2984329"/>
    <lineage>
        <taxon>Bacteria</taxon>
        <taxon>Pseudomonadati</taxon>
        <taxon>Pseudomonadota</taxon>
        <taxon>Gammaproteobacteria</taxon>
        <taxon>Alteromonadales</taxon>
        <taxon>Alteromonadaceae</taxon>
        <taxon>Fluctibacter</taxon>
    </lineage>
</organism>
<name>A0ABT3AAP5_9ALTE</name>
<dbReference type="RefSeq" id="WP_263713018.1">
    <property type="nucleotide sequence ID" value="NZ_JAOWKX010000007.1"/>
</dbReference>
<dbReference type="Gene3D" id="3.40.250.10">
    <property type="entry name" value="Rhodanese-like domain"/>
    <property type="match status" value="1"/>
</dbReference>
<gene>
    <name evidence="2" type="ORF">OE749_13610</name>
</gene>
<sequence length="130" mass="14617">MLNFPEYVAKIKKEIKEIDTTTAQDLLTEFPLIIDVREHGEHHNRRIPNAKCIPRGMVEAQLFSCVPEAGKSNPGQWLTKNKILLYCQSGARSALTVNSLKDMGLVHVYSLSGGMKAWEDKGFETEPCNK</sequence>
<evidence type="ECO:0000259" key="1">
    <source>
        <dbReference type="PROSITE" id="PS50206"/>
    </source>
</evidence>
<dbReference type="Proteomes" id="UP001652504">
    <property type="component" value="Unassembled WGS sequence"/>
</dbReference>
<protein>
    <submittedName>
        <fullName evidence="2">Rhodanese-like domain-containing protein</fullName>
    </submittedName>
</protein>
<proteinExistence type="predicted"/>